<comment type="caution">
    <text evidence="6">The sequence shown here is derived from an EMBL/GenBank/DDBJ whole genome shotgun (WGS) entry which is preliminary data.</text>
</comment>
<dbReference type="PANTHER" id="PTHR21706:SF15">
    <property type="entry name" value="TRANSMEMBRANE PROTEIN 65"/>
    <property type="match status" value="1"/>
</dbReference>
<dbReference type="InterPro" id="IPR019537">
    <property type="entry name" value="TMEM65"/>
</dbReference>
<evidence type="ECO:0000256" key="2">
    <source>
        <dbReference type="ARBA" id="ARBA00022692"/>
    </source>
</evidence>
<evidence type="ECO:0000313" key="6">
    <source>
        <dbReference type="EMBL" id="GCC25917.1"/>
    </source>
</evidence>
<proteinExistence type="predicted"/>
<keyword evidence="3 5" id="KW-1133">Transmembrane helix</keyword>
<dbReference type="GO" id="GO:1903779">
    <property type="term" value="P:regulation of cardiac conduction"/>
    <property type="evidence" value="ECO:0007669"/>
    <property type="project" value="TreeGrafter"/>
</dbReference>
<feature type="transmembrane region" description="Helical" evidence="5">
    <location>
        <begin position="210"/>
        <end position="231"/>
    </location>
</feature>
<feature type="transmembrane region" description="Helical" evidence="5">
    <location>
        <begin position="149"/>
        <end position="165"/>
    </location>
</feature>
<dbReference type="GO" id="GO:0005739">
    <property type="term" value="C:mitochondrion"/>
    <property type="evidence" value="ECO:0007669"/>
    <property type="project" value="TreeGrafter"/>
</dbReference>
<reference evidence="6 7" key="1">
    <citation type="journal article" date="2018" name="Nat. Ecol. Evol.">
        <title>Shark genomes provide insights into elasmobranch evolution and the origin of vertebrates.</title>
        <authorList>
            <person name="Hara Y"/>
            <person name="Yamaguchi K"/>
            <person name="Onimaru K"/>
            <person name="Kadota M"/>
            <person name="Koyanagi M"/>
            <person name="Keeley SD"/>
            <person name="Tatsumi K"/>
            <person name="Tanaka K"/>
            <person name="Motone F"/>
            <person name="Kageyama Y"/>
            <person name="Nozu R"/>
            <person name="Adachi N"/>
            <person name="Nishimura O"/>
            <person name="Nakagawa R"/>
            <person name="Tanegashima C"/>
            <person name="Kiyatake I"/>
            <person name="Matsumoto R"/>
            <person name="Murakumo K"/>
            <person name="Nishida K"/>
            <person name="Terakita A"/>
            <person name="Kuratani S"/>
            <person name="Sato K"/>
            <person name="Hyodo S Kuraku.S."/>
        </authorList>
    </citation>
    <scope>NUCLEOTIDE SEQUENCE [LARGE SCALE GENOMIC DNA]</scope>
</reference>
<dbReference type="OrthoDB" id="430821at2759"/>
<evidence type="ECO:0008006" key="8">
    <source>
        <dbReference type="Google" id="ProtNLM"/>
    </source>
</evidence>
<dbReference type="AlphaFoldDB" id="A0A401S6B1"/>
<evidence type="ECO:0000313" key="7">
    <source>
        <dbReference type="Proteomes" id="UP000287033"/>
    </source>
</evidence>
<keyword evidence="2 5" id="KW-0812">Transmembrane</keyword>
<keyword evidence="4 5" id="KW-0472">Membrane</keyword>
<feature type="transmembrane region" description="Helical" evidence="5">
    <location>
        <begin position="121"/>
        <end position="143"/>
    </location>
</feature>
<evidence type="ECO:0000256" key="1">
    <source>
        <dbReference type="ARBA" id="ARBA00004141"/>
    </source>
</evidence>
<dbReference type="PANTHER" id="PTHR21706">
    <property type="entry name" value="TRANSMEMBRANE PROTEIN 65"/>
    <property type="match status" value="1"/>
</dbReference>
<evidence type="ECO:0000256" key="4">
    <source>
        <dbReference type="ARBA" id="ARBA00023136"/>
    </source>
</evidence>
<dbReference type="GO" id="GO:0003231">
    <property type="term" value="P:cardiac ventricle development"/>
    <property type="evidence" value="ECO:0007669"/>
    <property type="project" value="TreeGrafter"/>
</dbReference>
<gene>
    <name evidence="6" type="ORF">chiPu_0004329</name>
</gene>
<protein>
    <recommendedName>
        <fullName evidence="8">Transmembrane protein 65</fullName>
    </recommendedName>
</protein>
<dbReference type="Proteomes" id="UP000287033">
    <property type="component" value="Unassembled WGS sequence"/>
</dbReference>
<dbReference type="Pfam" id="PF10507">
    <property type="entry name" value="TMEM65"/>
    <property type="match status" value="1"/>
</dbReference>
<evidence type="ECO:0000256" key="3">
    <source>
        <dbReference type="ARBA" id="ARBA00022989"/>
    </source>
</evidence>
<sequence>MLLLVPCLRRVLRPARTLACSLGSGRRSESCPFLLPAPSLLSCRSTVAPAAAFSPRCFGTHSAKEPVEPLNTAQGARDFIYSLHSKERKSLLQELQRFEAMAMAQEEMEVKPPSSAQHRYVFLHSAIPFIGFGFLDNAIMIVAGTQIELSIGVIFGISTMAAAALGNLVSDVAGLGLAGYVEALASRLGLPSPDLNPKQADMWQTRLSSQLGKVIGVTIGCILGMFPLLFFKTEEEEKLEESKK</sequence>
<organism evidence="6 7">
    <name type="scientific">Chiloscyllium punctatum</name>
    <name type="common">Brownbanded bambooshark</name>
    <name type="synonym">Hemiscyllium punctatum</name>
    <dbReference type="NCBI Taxonomy" id="137246"/>
    <lineage>
        <taxon>Eukaryota</taxon>
        <taxon>Metazoa</taxon>
        <taxon>Chordata</taxon>
        <taxon>Craniata</taxon>
        <taxon>Vertebrata</taxon>
        <taxon>Chondrichthyes</taxon>
        <taxon>Elasmobranchii</taxon>
        <taxon>Galeomorphii</taxon>
        <taxon>Galeoidea</taxon>
        <taxon>Orectolobiformes</taxon>
        <taxon>Hemiscylliidae</taxon>
        <taxon>Chiloscyllium</taxon>
    </lineage>
</organism>
<comment type="subcellular location">
    <subcellularLocation>
        <location evidence="1">Membrane</location>
        <topology evidence="1">Multi-pass membrane protein</topology>
    </subcellularLocation>
</comment>
<dbReference type="GO" id="GO:0016020">
    <property type="term" value="C:membrane"/>
    <property type="evidence" value="ECO:0007669"/>
    <property type="project" value="UniProtKB-SubCell"/>
</dbReference>
<evidence type="ECO:0000256" key="5">
    <source>
        <dbReference type="SAM" id="Phobius"/>
    </source>
</evidence>
<dbReference type="EMBL" id="BEZZ01000104">
    <property type="protein sequence ID" value="GCC25917.1"/>
    <property type="molecule type" value="Genomic_DNA"/>
</dbReference>
<name>A0A401S6B1_CHIPU</name>
<keyword evidence="7" id="KW-1185">Reference proteome</keyword>
<accession>A0A401S6B1</accession>
<dbReference type="OMA" id="RLGGCRC"/>
<dbReference type="STRING" id="137246.A0A401S6B1"/>